<sequence>MRTTIPTRLAVGALAAAAVSLSACQSTDDQAAPASDSVTQPPGATGTVTESPRPTSTEGSQPGTTTASGTDSPAATTDASPHANCSTESTEAIASATARIAGPLPTTNPDVPWVFGGATNYNTCNDLSYATLDTQGATASSPNQLLLFHRGVFVGTGVRCNLAYQRVTGASTEAVYVNYRYLRGDDASAAPSGSVDVSFEWNGSRVVLSGTLPAELTRGQC</sequence>
<protein>
    <recommendedName>
        <fullName evidence="10">LppP/LprE lipoprotein</fullName>
    </recommendedName>
</protein>
<feature type="signal peptide" evidence="7">
    <location>
        <begin position="1"/>
        <end position="31"/>
    </location>
</feature>
<evidence type="ECO:0000256" key="1">
    <source>
        <dbReference type="ARBA" id="ARBA00022475"/>
    </source>
</evidence>
<evidence type="ECO:0008006" key="10">
    <source>
        <dbReference type="Google" id="ProtNLM"/>
    </source>
</evidence>
<gene>
    <name evidence="8" type="ordered locus">Gbro_2275</name>
</gene>
<dbReference type="Proteomes" id="UP000001219">
    <property type="component" value="Chromosome"/>
</dbReference>
<keyword evidence="9" id="KW-1185">Reference proteome</keyword>
<dbReference type="InterPro" id="IPR025971">
    <property type="entry name" value="LppP/LprE"/>
</dbReference>
<feature type="compositionally biased region" description="Polar residues" evidence="6">
    <location>
        <begin position="36"/>
        <end position="85"/>
    </location>
</feature>
<dbReference type="RefSeq" id="WP_012834078.1">
    <property type="nucleotide sequence ID" value="NC_013441.1"/>
</dbReference>
<keyword evidence="3" id="KW-0472">Membrane</keyword>
<evidence type="ECO:0000256" key="6">
    <source>
        <dbReference type="SAM" id="MobiDB-lite"/>
    </source>
</evidence>
<reference evidence="9" key="1">
    <citation type="submission" date="2009-10" db="EMBL/GenBank/DDBJ databases">
        <title>The complete chromosome of Gordonia bronchialis DSM 43247.</title>
        <authorList>
            <consortium name="US DOE Joint Genome Institute (JGI-PGF)"/>
            <person name="Lucas S."/>
            <person name="Copeland A."/>
            <person name="Lapidus A."/>
            <person name="Glavina del Rio T."/>
            <person name="Dalin E."/>
            <person name="Tice H."/>
            <person name="Bruce D."/>
            <person name="Goodwin L."/>
            <person name="Pitluck S."/>
            <person name="Kyrpides N."/>
            <person name="Mavromatis K."/>
            <person name="Ivanova N."/>
            <person name="Ovchinnikova G."/>
            <person name="Saunders E."/>
            <person name="Brettin T."/>
            <person name="Detter J.C."/>
            <person name="Han C."/>
            <person name="Larimer F."/>
            <person name="Land M."/>
            <person name="Hauser L."/>
            <person name="Markowitz V."/>
            <person name="Cheng J.-F."/>
            <person name="Hugenholtz P."/>
            <person name="Woyke T."/>
            <person name="Wu D."/>
            <person name="Jando M."/>
            <person name="Schneider S."/>
            <person name="Goeker M."/>
            <person name="Klenk H.-P."/>
            <person name="Eisen J.A."/>
        </authorList>
    </citation>
    <scope>NUCLEOTIDE SEQUENCE [LARGE SCALE GENOMIC DNA]</scope>
    <source>
        <strain evidence="9">ATCC 25592 / DSM 43247 / BCRC 13721 / JCM 3198 / KCTC 3076 / NBRC 16047 / NCTC 10667</strain>
    </source>
</reference>
<evidence type="ECO:0000313" key="9">
    <source>
        <dbReference type="Proteomes" id="UP000001219"/>
    </source>
</evidence>
<dbReference type="AlphaFoldDB" id="D0LCK2"/>
<name>D0LCK2_GORB4</name>
<evidence type="ECO:0000313" key="8">
    <source>
        <dbReference type="EMBL" id="ACY21523.1"/>
    </source>
</evidence>
<evidence type="ECO:0000256" key="3">
    <source>
        <dbReference type="ARBA" id="ARBA00023136"/>
    </source>
</evidence>
<dbReference type="eggNOG" id="ENOG5033JYS">
    <property type="taxonomic scope" value="Bacteria"/>
</dbReference>
<accession>D0LCK2</accession>
<dbReference type="OrthoDB" id="4427395at2"/>
<dbReference type="PROSITE" id="PS51257">
    <property type="entry name" value="PROKAR_LIPOPROTEIN"/>
    <property type="match status" value="1"/>
</dbReference>
<organism evidence="8 9">
    <name type="scientific">Gordonia bronchialis (strain ATCC 25592 / DSM 43247 / BCRC 13721 / JCM 3198 / KCTC 3076 / NBRC 16047 / NCTC 10667)</name>
    <name type="common">Rhodococcus bronchialis</name>
    <dbReference type="NCBI Taxonomy" id="526226"/>
    <lineage>
        <taxon>Bacteria</taxon>
        <taxon>Bacillati</taxon>
        <taxon>Actinomycetota</taxon>
        <taxon>Actinomycetes</taxon>
        <taxon>Mycobacteriales</taxon>
        <taxon>Gordoniaceae</taxon>
        <taxon>Gordonia</taxon>
    </lineage>
</organism>
<keyword evidence="4" id="KW-0564">Palmitate</keyword>
<keyword evidence="1" id="KW-1003">Cell membrane</keyword>
<evidence type="ECO:0000256" key="2">
    <source>
        <dbReference type="ARBA" id="ARBA00022729"/>
    </source>
</evidence>
<evidence type="ECO:0000256" key="4">
    <source>
        <dbReference type="ARBA" id="ARBA00023139"/>
    </source>
</evidence>
<dbReference type="EMBL" id="CP001802">
    <property type="protein sequence ID" value="ACY21523.1"/>
    <property type="molecule type" value="Genomic_DNA"/>
</dbReference>
<keyword evidence="5" id="KW-0449">Lipoprotein</keyword>
<dbReference type="HOGENOM" id="CLU_1249159_0_0_11"/>
<reference evidence="8 9" key="2">
    <citation type="journal article" date="2010" name="Stand. Genomic Sci.">
        <title>Complete genome sequence of Gordonia bronchialis type strain (3410).</title>
        <authorList>
            <person name="Ivanova N."/>
            <person name="Sikorski J."/>
            <person name="Jando M."/>
            <person name="Lapidus A."/>
            <person name="Nolan M."/>
            <person name="Lucas S."/>
            <person name="Del Rio T.G."/>
            <person name="Tice H."/>
            <person name="Copeland A."/>
            <person name="Cheng J.F."/>
            <person name="Chen F."/>
            <person name="Bruce D."/>
            <person name="Goodwin L."/>
            <person name="Pitluck S."/>
            <person name="Mavromatis K."/>
            <person name="Ovchinnikova G."/>
            <person name="Pati A."/>
            <person name="Chen A."/>
            <person name="Palaniappan K."/>
            <person name="Land M."/>
            <person name="Hauser L."/>
            <person name="Chang Y.J."/>
            <person name="Jeffries C.D."/>
            <person name="Chain P."/>
            <person name="Saunders E."/>
            <person name="Han C."/>
            <person name="Detter J.C."/>
            <person name="Brettin T."/>
            <person name="Rohde M."/>
            <person name="Goker M."/>
            <person name="Bristow J."/>
            <person name="Eisen J.A."/>
            <person name="Markowitz V."/>
            <person name="Hugenholtz P."/>
            <person name="Klenk H.P."/>
            <person name="Kyrpides N.C."/>
        </authorList>
    </citation>
    <scope>NUCLEOTIDE SEQUENCE [LARGE SCALE GENOMIC DNA]</scope>
    <source>
        <strain evidence="9">ATCC 25592 / DSM 43247 / BCRC 13721 / JCM 3198 / KCTC 3076 / NBRC 16047 / NCTC 10667</strain>
    </source>
</reference>
<feature type="chain" id="PRO_5003010070" description="LppP/LprE lipoprotein" evidence="7">
    <location>
        <begin position="32"/>
        <end position="221"/>
    </location>
</feature>
<feature type="region of interest" description="Disordered" evidence="6">
    <location>
        <begin position="23"/>
        <end position="89"/>
    </location>
</feature>
<dbReference type="STRING" id="526226.Gbro_2275"/>
<dbReference type="Pfam" id="PF14041">
    <property type="entry name" value="Lipoprotein_21"/>
    <property type="match status" value="1"/>
</dbReference>
<evidence type="ECO:0000256" key="5">
    <source>
        <dbReference type="ARBA" id="ARBA00023288"/>
    </source>
</evidence>
<evidence type="ECO:0000256" key="7">
    <source>
        <dbReference type="SAM" id="SignalP"/>
    </source>
</evidence>
<dbReference type="KEGG" id="gbr:Gbro_2275"/>
<keyword evidence="2 7" id="KW-0732">Signal</keyword>
<proteinExistence type="predicted"/>